<dbReference type="AlphaFoldDB" id="A0A4Y4BBX1"/>
<evidence type="ECO:0000313" key="2">
    <source>
        <dbReference type="EMBL" id="GEC76680.1"/>
    </source>
</evidence>
<dbReference type="EMBL" id="BJNQ01000024">
    <property type="protein sequence ID" value="GEC76680.1"/>
    <property type="molecule type" value="Genomic_DNA"/>
</dbReference>
<name>A0A4Y4BBX1_MICMQ</name>
<feature type="compositionally biased region" description="Polar residues" evidence="1">
    <location>
        <begin position="285"/>
        <end position="305"/>
    </location>
</feature>
<evidence type="ECO:0000256" key="1">
    <source>
        <dbReference type="SAM" id="MobiDB-lite"/>
    </source>
</evidence>
<protein>
    <submittedName>
        <fullName evidence="2">Uncharacterized protein</fullName>
    </submittedName>
</protein>
<feature type="region of interest" description="Disordered" evidence="1">
    <location>
        <begin position="283"/>
        <end position="305"/>
    </location>
</feature>
<gene>
    <name evidence="2" type="ORF">MLI01_28250</name>
</gene>
<dbReference type="RefSeq" id="WP_141387761.1">
    <property type="nucleotide sequence ID" value="NZ_BJNQ01000024.1"/>
</dbReference>
<reference evidence="2 3" key="1">
    <citation type="submission" date="2019-06" db="EMBL/GenBank/DDBJ databases">
        <title>Whole genome shotgun sequence of Microbacterium liquefaciens NBRC 15037.</title>
        <authorList>
            <person name="Hosoyama A."/>
            <person name="Uohara A."/>
            <person name="Ohji S."/>
            <person name="Ichikawa N."/>
        </authorList>
    </citation>
    <scope>NUCLEOTIDE SEQUENCE [LARGE SCALE GENOMIC DNA]</scope>
    <source>
        <strain evidence="2 3">NBRC 15037</strain>
    </source>
</reference>
<dbReference type="Proteomes" id="UP000317410">
    <property type="component" value="Unassembled WGS sequence"/>
</dbReference>
<proteinExistence type="predicted"/>
<evidence type="ECO:0000313" key="3">
    <source>
        <dbReference type="Proteomes" id="UP000317410"/>
    </source>
</evidence>
<sequence length="305" mass="32947">MVEKAFQDVDGALALANDAQWWADVAPVDVLGLVEYRWQEHDPADQRYSTLERILDERTEELYGVPAADFADGAIPDSYRRSRNDATPAVEGDRLSAYEEVVVRGIRDADARMTDFGLRSTNIAYGSPVELSDEARIILGAEGAAATLRVVDEIAAVGHPTDESLLRMTWDLQANPWDSGPLRRDAVEQLSNSIGAYSNKLAAPTAERLNDVLEAEVPDERRGIHAVASRVSRDTDKEALRGRVDAAKVLQNREAPRSAETSRSASAAAFPLSAADSLRSARSAQSPAVAQRTATAGTSASVAME</sequence>
<accession>A0A4Y4BBX1</accession>
<organism evidence="2 3">
    <name type="scientific">Microbacterium maritypicum</name>
    <name type="common">Microbacterium liquefaciens</name>
    <dbReference type="NCBI Taxonomy" id="33918"/>
    <lineage>
        <taxon>Bacteria</taxon>
        <taxon>Bacillati</taxon>
        <taxon>Actinomycetota</taxon>
        <taxon>Actinomycetes</taxon>
        <taxon>Micrococcales</taxon>
        <taxon>Microbacteriaceae</taxon>
        <taxon>Microbacterium</taxon>
    </lineage>
</organism>
<comment type="caution">
    <text evidence="2">The sequence shown here is derived from an EMBL/GenBank/DDBJ whole genome shotgun (WGS) entry which is preliminary data.</text>
</comment>